<evidence type="ECO:0000256" key="1">
    <source>
        <dbReference type="SAM" id="Phobius"/>
    </source>
</evidence>
<dbReference type="RefSeq" id="WP_109984128.1">
    <property type="nucleotide sequence ID" value="NZ_QGTD01000008.1"/>
</dbReference>
<feature type="domain" description="Thioredoxin" evidence="2">
    <location>
        <begin position="12"/>
        <end position="86"/>
    </location>
</feature>
<feature type="transmembrane region" description="Helical" evidence="1">
    <location>
        <begin position="62"/>
        <end position="81"/>
    </location>
</feature>
<dbReference type="OrthoDB" id="411356at2"/>
<dbReference type="CDD" id="cd02947">
    <property type="entry name" value="TRX_family"/>
    <property type="match status" value="1"/>
</dbReference>
<dbReference type="AlphaFoldDB" id="A0A317L0S4"/>
<protein>
    <submittedName>
        <fullName evidence="3">Thiol reductase thioredoxin</fullName>
    </submittedName>
</protein>
<evidence type="ECO:0000259" key="2">
    <source>
        <dbReference type="Pfam" id="PF00085"/>
    </source>
</evidence>
<dbReference type="Gene3D" id="3.40.30.10">
    <property type="entry name" value="Glutaredoxin"/>
    <property type="match status" value="1"/>
</dbReference>
<reference evidence="3 4" key="1">
    <citation type="submission" date="2018-05" db="EMBL/GenBank/DDBJ databases">
        <title>Genomic analysis of Gracilibacillus dipsosauri DD1 reveals novel features of a salt-tolerant amylase.</title>
        <authorList>
            <person name="Deutch C.E."/>
            <person name="Yang S."/>
        </authorList>
    </citation>
    <scope>NUCLEOTIDE SEQUENCE [LARGE SCALE GENOMIC DNA]</scope>
    <source>
        <strain evidence="3 4">DD1</strain>
    </source>
</reference>
<dbReference type="Pfam" id="PF00085">
    <property type="entry name" value="Thioredoxin"/>
    <property type="match status" value="1"/>
</dbReference>
<keyword evidence="1" id="KW-0472">Membrane</keyword>
<keyword evidence="4" id="KW-1185">Reference proteome</keyword>
<evidence type="ECO:0000313" key="4">
    <source>
        <dbReference type="Proteomes" id="UP000245624"/>
    </source>
</evidence>
<keyword evidence="1" id="KW-1133">Transmembrane helix</keyword>
<gene>
    <name evidence="3" type="ORF">DLJ74_08360</name>
</gene>
<dbReference type="SUPFAM" id="SSF52833">
    <property type="entry name" value="Thioredoxin-like"/>
    <property type="match status" value="1"/>
</dbReference>
<dbReference type="EMBL" id="QGTD01000008">
    <property type="protein sequence ID" value="PWU68448.1"/>
    <property type="molecule type" value="Genomic_DNA"/>
</dbReference>
<proteinExistence type="predicted"/>
<name>A0A317L0S4_9BACI</name>
<accession>A0A317L0S4</accession>
<keyword evidence="1" id="KW-0812">Transmembrane</keyword>
<comment type="caution">
    <text evidence="3">The sequence shown here is derived from an EMBL/GenBank/DDBJ whole genome shotgun (WGS) entry which is preliminary data.</text>
</comment>
<dbReference type="InterPro" id="IPR036249">
    <property type="entry name" value="Thioredoxin-like_sf"/>
</dbReference>
<organism evidence="3 4">
    <name type="scientific">Gracilibacillus dipsosauri</name>
    <dbReference type="NCBI Taxonomy" id="178340"/>
    <lineage>
        <taxon>Bacteria</taxon>
        <taxon>Bacillati</taxon>
        <taxon>Bacillota</taxon>
        <taxon>Bacilli</taxon>
        <taxon>Bacillales</taxon>
        <taxon>Bacillaceae</taxon>
        <taxon>Gracilibacillus</taxon>
    </lineage>
</organism>
<dbReference type="InterPro" id="IPR013766">
    <property type="entry name" value="Thioredoxin_domain"/>
</dbReference>
<sequence>MNEFGSIYYQEDLDHLIQNHTLSLLFVSQKNCSVCQSLLPLIKQVMQKYPMVKLGYIRADQFPSIAGIYSIFTAPAVLFFVEGKEYFRDVRFVPIQAFSEKVNKIYSHFY</sequence>
<evidence type="ECO:0000313" key="3">
    <source>
        <dbReference type="EMBL" id="PWU68448.1"/>
    </source>
</evidence>
<dbReference type="Proteomes" id="UP000245624">
    <property type="component" value="Unassembled WGS sequence"/>
</dbReference>